<dbReference type="PANTHER" id="PTHR18968">
    <property type="entry name" value="THIAMINE PYROPHOSPHATE ENZYMES"/>
    <property type="match status" value="1"/>
</dbReference>
<evidence type="ECO:0000256" key="1">
    <source>
        <dbReference type="ARBA" id="ARBA00007812"/>
    </source>
</evidence>
<dbReference type="EMBL" id="JALHLG010000005">
    <property type="protein sequence ID" value="MCJ2186139.1"/>
    <property type="molecule type" value="Genomic_DNA"/>
</dbReference>
<reference evidence="7 8" key="1">
    <citation type="submission" date="2022-04" db="EMBL/GenBank/DDBJ databases">
        <title>Identification of a novel bacterium isolated from mangrove sediments.</title>
        <authorList>
            <person name="Pan X."/>
        </authorList>
    </citation>
    <scope>NUCLEOTIDE SEQUENCE [LARGE SCALE GENOMIC DNA]</scope>
    <source>
        <strain evidence="7 8">B2638</strain>
    </source>
</reference>
<dbReference type="CDD" id="cd02010">
    <property type="entry name" value="TPP_ALS"/>
    <property type="match status" value="1"/>
</dbReference>
<protein>
    <submittedName>
        <fullName evidence="7">Acetolactate synthase large subunit</fullName>
        <ecNumber evidence="7">2.2.1.6</ecNumber>
    </submittedName>
</protein>
<dbReference type="Gene3D" id="3.40.50.970">
    <property type="match status" value="2"/>
</dbReference>
<dbReference type="PANTHER" id="PTHR18968:SF129">
    <property type="entry name" value="ACETOLACTATE SYNTHASE"/>
    <property type="match status" value="1"/>
</dbReference>
<evidence type="ECO:0000259" key="6">
    <source>
        <dbReference type="Pfam" id="PF02776"/>
    </source>
</evidence>
<dbReference type="InterPro" id="IPR000399">
    <property type="entry name" value="TPP-bd_CS"/>
</dbReference>
<dbReference type="Pfam" id="PF02775">
    <property type="entry name" value="TPP_enzyme_C"/>
    <property type="match status" value="1"/>
</dbReference>
<sequence length="559" mass="61396">MVVAEADKSKASDVFIQCLEEEGVEYIFGVPGEENLDLLDSLSRSGKIKLVLTRHEQGAGFMAATYGRHTGKTGVCLSTLGPGATNLVTAAAYATLGGMPMLMITGQKPIKKSKQGRFQILDVVSMMHPITKYAHQMASADNIPSRVREAFRIAEEEKPGATHIELPEDVADEHTDSRPVPRSLVRRPAADIKSIVQAVEALEKARRPLLVIGAGANRKMTSKMLSEFVELTGIPFVTTQLGKGVIDERHPKFLGCAALSAGDFVHRAIEDSDCIFNIGHDVIEKPPFFMHNDASRNDRVVVHVSTKTAEVDPVYFPQIEVIGDIANAIWQIKEAVTPSPQWDFSGMLRYREAEMDHTAKLAADERFPVFPPHLVQQVRDTLPDDAIVCLDNGVYKIWFARGYYASKPNTVLLDNALATMGAGLPSAMASAMVYPDRKVFAICGDGGFMMNSQELETAVRLGLNLTVLVLNDSAYGMIRWKQADMGFADFGLTYGNPDFVQYAQSYGANGYRAESAAHLKQLLAHCRDTPGVHLIDCPVDYSENDRILNHDIKELSRAL</sequence>
<evidence type="ECO:0000313" key="8">
    <source>
        <dbReference type="Proteomes" id="UP001202281"/>
    </source>
</evidence>
<dbReference type="Pfam" id="PF00205">
    <property type="entry name" value="TPP_enzyme_M"/>
    <property type="match status" value="1"/>
</dbReference>
<evidence type="ECO:0000259" key="4">
    <source>
        <dbReference type="Pfam" id="PF00205"/>
    </source>
</evidence>
<dbReference type="InterPro" id="IPR029035">
    <property type="entry name" value="DHS-like_NAD/FAD-binding_dom"/>
</dbReference>
<gene>
    <name evidence="7" type="ORF">MTR66_04835</name>
</gene>
<dbReference type="CDD" id="cd07035">
    <property type="entry name" value="TPP_PYR_POX_like"/>
    <property type="match status" value="1"/>
</dbReference>
<dbReference type="GO" id="GO:0003984">
    <property type="term" value="F:acetolactate synthase activity"/>
    <property type="evidence" value="ECO:0007669"/>
    <property type="project" value="UniProtKB-EC"/>
</dbReference>
<keyword evidence="8" id="KW-1185">Reference proteome</keyword>
<dbReference type="EC" id="2.2.1.6" evidence="7"/>
<evidence type="ECO:0000256" key="2">
    <source>
        <dbReference type="ARBA" id="ARBA00023052"/>
    </source>
</evidence>
<dbReference type="SUPFAM" id="SSF52467">
    <property type="entry name" value="DHS-like NAD/FAD-binding domain"/>
    <property type="match status" value="1"/>
</dbReference>
<keyword evidence="2 3" id="KW-0786">Thiamine pyrophosphate</keyword>
<dbReference type="InterPro" id="IPR012001">
    <property type="entry name" value="Thiamin_PyroP_enz_TPP-bd_dom"/>
</dbReference>
<dbReference type="InterPro" id="IPR029061">
    <property type="entry name" value="THDP-binding"/>
</dbReference>
<dbReference type="InterPro" id="IPR011766">
    <property type="entry name" value="TPP_enzyme_TPP-bd"/>
</dbReference>
<dbReference type="SUPFAM" id="SSF52518">
    <property type="entry name" value="Thiamin diphosphate-binding fold (THDP-binding)"/>
    <property type="match status" value="2"/>
</dbReference>
<dbReference type="Proteomes" id="UP001202281">
    <property type="component" value="Unassembled WGS sequence"/>
</dbReference>
<proteinExistence type="inferred from homology"/>
<comment type="similarity">
    <text evidence="1 3">Belongs to the TPP enzyme family.</text>
</comment>
<evidence type="ECO:0000256" key="3">
    <source>
        <dbReference type="RuleBase" id="RU362132"/>
    </source>
</evidence>
<keyword evidence="7" id="KW-0808">Transferase</keyword>
<dbReference type="InterPro" id="IPR045229">
    <property type="entry name" value="TPP_enz"/>
</dbReference>
<accession>A0ABT0BM57</accession>
<evidence type="ECO:0000313" key="7">
    <source>
        <dbReference type="EMBL" id="MCJ2186139.1"/>
    </source>
</evidence>
<organism evidence="7 8">
    <name type="scientific">Novosphingobium beihaiensis</name>
    <dbReference type="NCBI Taxonomy" id="2930389"/>
    <lineage>
        <taxon>Bacteria</taxon>
        <taxon>Pseudomonadati</taxon>
        <taxon>Pseudomonadota</taxon>
        <taxon>Alphaproteobacteria</taxon>
        <taxon>Sphingomonadales</taxon>
        <taxon>Sphingomonadaceae</taxon>
        <taxon>Novosphingobium</taxon>
    </lineage>
</organism>
<feature type="domain" description="Thiamine pyrophosphate enzyme N-terminal TPP-binding" evidence="6">
    <location>
        <begin position="10"/>
        <end position="126"/>
    </location>
</feature>
<dbReference type="Pfam" id="PF02776">
    <property type="entry name" value="TPP_enzyme_N"/>
    <property type="match status" value="1"/>
</dbReference>
<dbReference type="RefSeq" id="WP_243918367.1">
    <property type="nucleotide sequence ID" value="NZ_JALHLG010000005.1"/>
</dbReference>
<comment type="caution">
    <text evidence="7">The sequence shown here is derived from an EMBL/GenBank/DDBJ whole genome shotgun (WGS) entry which is preliminary data.</text>
</comment>
<evidence type="ECO:0000259" key="5">
    <source>
        <dbReference type="Pfam" id="PF02775"/>
    </source>
</evidence>
<dbReference type="NCBIfam" id="NF006187">
    <property type="entry name" value="PRK08322.1"/>
    <property type="match status" value="1"/>
</dbReference>
<dbReference type="Gene3D" id="3.40.50.1220">
    <property type="entry name" value="TPP-binding domain"/>
    <property type="match status" value="1"/>
</dbReference>
<feature type="domain" description="Thiamine pyrophosphate enzyme central" evidence="4">
    <location>
        <begin position="197"/>
        <end position="331"/>
    </location>
</feature>
<dbReference type="InterPro" id="IPR012000">
    <property type="entry name" value="Thiamin_PyroP_enz_cen_dom"/>
</dbReference>
<dbReference type="PROSITE" id="PS00187">
    <property type="entry name" value="TPP_ENZYMES"/>
    <property type="match status" value="1"/>
</dbReference>
<feature type="domain" description="Thiamine pyrophosphate enzyme TPP-binding" evidence="5">
    <location>
        <begin position="391"/>
        <end position="537"/>
    </location>
</feature>
<name>A0ABT0BM57_9SPHN</name>